<accession>A0A6J8BKW6</accession>
<dbReference type="Proteomes" id="UP000507470">
    <property type="component" value="Unassembled WGS sequence"/>
</dbReference>
<keyword evidence="1" id="KW-0732">Signal</keyword>
<dbReference type="AlphaFoldDB" id="A0A6J8BKW6"/>
<evidence type="ECO:0000313" key="4">
    <source>
        <dbReference type="Proteomes" id="UP000507470"/>
    </source>
</evidence>
<keyword evidence="4" id="KW-1185">Reference proteome</keyword>
<evidence type="ECO:0000256" key="1">
    <source>
        <dbReference type="SAM" id="SignalP"/>
    </source>
</evidence>
<dbReference type="Gene3D" id="2.70.170.10">
    <property type="entry name" value="Neurotransmitter-gated ion-channel ligand-binding domain"/>
    <property type="match status" value="1"/>
</dbReference>
<proteinExistence type="predicted"/>
<dbReference type="GO" id="GO:0005230">
    <property type="term" value="F:extracellular ligand-gated monoatomic ion channel activity"/>
    <property type="evidence" value="ECO:0007669"/>
    <property type="project" value="InterPro"/>
</dbReference>
<protein>
    <recommendedName>
        <fullName evidence="2">Neurotransmitter-gated ion-channel ligand-binding domain-containing protein</fullName>
    </recommendedName>
</protein>
<feature type="chain" id="PRO_5027088441" description="Neurotransmitter-gated ion-channel ligand-binding domain-containing protein" evidence="1">
    <location>
        <begin position="19"/>
        <end position="195"/>
    </location>
</feature>
<dbReference type="EMBL" id="CACVKT020003601">
    <property type="protein sequence ID" value="CAC5384668.1"/>
    <property type="molecule type" value="Genomic_DNA"/>
</dbReference>
<dbReference type="InterPro" id="IPR006202">
    <property type="entry name" value="Neur_chan_lig-bd"/>
</dbReference>
<feature type="signal peptide" evidence="1">
    <location>
        <begin position="1"/>
        <end position="18"/>
    </location>
</feature>
<reference evidence="3 4" key="1">
    <citation type="submission" date="2020-06" db="EMBL/GenBank/DDBJ databases">
        <authorList>
            <person name="Li R."/>
            <person name="Bekaert M."/>
        </authorList>
    </citation>
    <scope>NUCLEOTIDE SEQUENCE [LARGE SCALE GENOMIC DNA]</scope>
    <source>
        <strain evidence="4">wild</strain>
    </source>
</reference>
<feature type="domain" description="Neurotransmitter-gated ion-channel ligand-binding" evidence="2">
    <location>
        <begin position="26"/>
        <end position="169"/>
    </location>
</feature>
<evidence type="ECO:0000313" key="3">
    <source>
        <dbReference type="EMBL" id="CAC5384668.1"/>
    </source>
</evidence>
<dbReference type="SUPFAM" id="SSF63712">
    <property type="entry name" value="Nicotinic receptor ligand binding domain-like"/>
    <property type="match status" value="1"/>
</dbReference>
<sequence length="195" mass="22421">MLFVNLLLISSLPFFGRSYDFSDEGKLRTTLFKDYVSKALPTVRSAEPVHTKVQLNLHSVYDLDIKKPKLSSTVHIFVTWKDDTLQWNETVYNRLNMVLLSLSVIWKPDIVLINSMEAKIIFQSNDEVLLDSKGTVTWSAYLNLDTYCPIYTTLYPFDKQTCDLVFSKVTDIIIFVTTTQTLLLKVMYHMANGTS</sequence>
<evidence type="ECO:0000259" key="2">
    <source>
        <dbReference type="Pfam" id="PF02931"/>
    </source>
</evidence>
<dbReference type="PRINTS" id="PR00252">
    <property type="entry name" value="NRIONCHANNEL"/>
</dbReference>
<gene>
    <name evidence="3" type="ORF">MCOR_20284</name>
</gene>
<dbReference type="PANTHER" id="PTHR18945">
    <property type="entry name" value="NEUROTRANSMITTER GATED ION CHANNEL"/>
    <property type="match status" value="1"/>
</dbReference>
<dbReference type="CDD" id="cd18989">
    <property type="entry name" value="LGIC_ECD_cation"/>
    <property type="match status" value="1"/>
</dbReference>
<name>A0A6J8BKW6_MYTCO</name>
<dbReference type="GO" id="GO:0004888">
    <property type="term" value="F:transmembrane signaling receptor activity"/>
    <property type="evidence" value="ECO:0007669"/>
    <property type="project" value="InterPro"/>
</dbReference>
<organism evidence="3 4">
    <name type="scientific">Mytilus coruscus</name>
    <name type="common">Sea mussel</name>
    <dbReference type="NCBI Taxonomy" id="42192"/>
    <lineage>
        <taxon>Eukaryota</taxon>
        <taxon>Metazoa</taxon>
        <taxon>Spiralia</taxon>
        <taxon>Lophotrochozoa</taxon>
        <taxon>Mollusca</taxon>
        <taxon>Bivalvia</taxon>
        <taxon>Autobranchia</taxon>
        <taxon>Pteriomorphia</taxon>
        <taxon>Mytilida</taxon>
        <taxon>Mytiloidea</taxon>
        <taxon>Mytilidae</taxon>
        <taxon>Mytilinae</taxon>
        <taxon>Mytilus</taxon>
    </lineage>
</organism>
<dbReference type="InterPro" id="IPR036734">
    <property type="entry name" value="Neur_chan_lig-bd_sf"/>
</dbReference>
<dbReference type="InterPro" id="IPR006201">
    <property type="entry name" value="Neur_channel"/>
</dbReference>
<dbReference type="Pfam" id="PF02931">
    <property type="entry name" value="Neur_chan_LBD"/>
    <property type="match status" value="1"/>
</dbReference>
<dbReference type="GO" id="GO:0016020">
    <property type="term" value="C:membrane"/>
    <property type="evidence" value="ECO:0007669"/>
    <property type="project" value="InterPro"/>
</dbReference>
<dbReference type="OrthoDB" id="6123245at2759"/>